<evidence type="ECO:0000256" key="1">
    <source>
        <dbReference type="SAM" id="MobiDB-lite"/>
    </source>
</evidence>
<dbReference type="EMBL" id="JAIWQS010000010">
    <property type="protein sequence ID" value="KAJ8753395.1"/>
    <property type="molecule type" value="Genomic_DNA"/>
</dbReference>
<dbReference type="Pfam" id="PF03732">
    <property type="entry name" value="Retrotrans_gag"/>
    <property type="match status" value="1"/>
</dbReference>
<accession>A0AAV8SMY3</accession>
<dbReference type="PANTHER" id="PTHR33223:SF6">
    <property type="entry name" value="CCHC-TYPE DOMAIN-CONTAINING PROTEIN"/>
    <property type="match status" value="1"/>
</dbReference>
<organism evidence="3 4">
    <name type="scientific">Erythroxylum novogranatense</name>
    <dbReference type="NCBI Taxonomy" id="1862640"/>
    <lineage>
        <taxon>Eukaryota</taxon>
        <taxon>Viridiplantae</taxon>
        <taxon>Streptophyta</taxon>
        <taxon>Embryophyta</taxon>
        <taxon>Tracheophyta</taxon>
        <taxon>Spermatophyta</taxon>
        <taxon>Magnoliopsida</taxon>
        <taxon>eudicotyledons</taxon>
        <taxon>Gunneridae</taxon>
        <taxon>Pentapetalae</taxon>
        <taxon>rosids</taxon>
        <taxon>fabids</taxon>
        <taxon>Malpighiales</taxon>
        <taxon>Erythroxylaceae</taxon>
        <taxon>Erythroxylum</taxon>
    </lineage>
</organism>
<feature type="compositionally biased region" description="Acidic residues" evidence="1">
    <location>
        <begin position="41"/>
        <end position="51"/>
    </location>
</feature>
<evidence type="ECO:0000313" key="3">
    <source>
        <dbReference type="EMBL" id="KAJ8753395.1"/>
    </source>
</evidence>
<dbReference type="InterPro" id="IPR005162">
    <property type="entry name" value="Retrotrans_gag_dom"/>
</dbReference>
<feature type="domain" description="Retrotransposon gag" evidence="2">
    <location>
        <begin position="119"/>
        <end position="213"/>
    </location>
</feature>
<proteinExistence type="predicted"/>
<reference evidence="3 4" key="1">
    <citation type="submission" date="2021-09" db="EMBL/GenBank/DDBJ databases">
        <title>Genomic insights and catalytic innovation underlie evolution of tropane alkaloids biosynthesis.</title>
        <authorList>
            <person name="Wang Y.-J."/>
            <person name="Tian T."/>
            <person name="Huang J.-P."/>
            <person name="Huang S.-X."/>
        </authorList>
    </citation>
    <scope>NUCLEOTIDE SEQUENCE [LARGE SCALE GENOMIC DNA]</scope>
    <source>
        <strain evidence="3">KIB-2018</strain>
        <tissue evidence="3">Leaf</tissue>
    </source>
</reference>
<evidence type="ECO:0000259" key="2">
    <source>
        <dbReference type="Pfam" id="PF03732"/>
    </source>
</evidence>
<feature type="compositionally biased region" description="Basic residues" evidence="1">
    <location>
        <begin position="1"/>
        <end position="10"/>
    </location>
</feature>
<name>A0AAV8SMY3_9ROSI</name>
<comment type="caution">
    <text evidence="3">The sequence shown here is derived from an EMBL/GenBank/DDBJ whole genome shotgun (WGS) entry which is preliminary data.</text>
</comment>
<gene>
    <name evidence="3" type="ORF">K2173_019794</name>
</gene>
<protein>
    <recommendedName>
        <fullName evidence="2">Retrotransposon gag domain-containing protein</fullName>
    </recommendedName>
</protein>
<dbReference type="Proteomes" id="UP001159364">
    <property type="component" value="Linkage Group LG10"/>
</dbReference>
<evidence type="ECO:0000313" key="4">
    <source>
        <dbReference type="Proteomes" id="UP001159364"/>
    </source>
</evidence>
<feature type="region of interest" description="Disordered" evidence="1">
    <location>
        <begin position="1"/>
        <end position="53"/>
    </location>
</feature>
<keyword evidence="4" id="KW-1185">Reference proteome</keyword>
<dbReference type="AlphaFoldDB" id="A0AAV8SMY3"/>
<feature type="compositionally biased region" description="Polar residues" evidence="1">
    <location>
        <begin position="344"/>
        <end position="358"/>
    </location>
</feature>
<dbReference type="PANTHER" id="PTHR33223">
    <property type="entry name" value="CCHC-TYPE DOMAIN-CONTAINING PROTEIN"/>
    <property type="match status" value="1"/>
</dbReference>
<feature type="region of interest" description="Disordered" evidence="1">
    <location>
        <begin position="339"/>
        <end position="358"/>
    </location>
</feature>
<feature type="compositionally biased region" description="Acidic residues" evidence="1">
    <location>
        <begin position="21"/>
        <end position="34"/>
    </location>
</feature>
<sequence length="358" mass="42009">MTRKSKHSKSRQQISHNREYDDPDDDYQSNDDELDQKLLNSDDDAPYEEPDSITNQLVNSDDIQETEQRSHSQLPNSYVNVAPLPVFHGLKNECPVTHLSRFVKVCRANNALSSDMMMRIFPVTLENEALLWYDLNVEPYSFLSWEDTKLSFLEAYHKFEVDDQLREDLMMVKQGKDESVRSYFLRLQWILKKWPDNGLSDELLKGIFVDGLTEDFRDWIIPQKPSSLDEALKLAFSFEQIRSVRDVRRRVVACGFCEGPHEEESCKFREKMRDLWRESKKRQQRSSFSELISNGRSELSMERTEKKEVDIDANEEEGALSWKKKKSQCQCGKHQCWKKKLEKSQSSVTTTFNTESEC</sequence>